<name>A0A2K3CW02_CHLRE</name>
<feature type="compositionally biased region" description="Polar residues" evidence="1">
    <location>
        <begin position="741"/>
        <end position="755"/>
    </location>
</feature>
<feature type="region of interest" description="Disordered" evidence="1">
    <location>
        <begin position="1379"/>
        <end position="1469"/>
    </location>
</feature>
<dbReference type="Proteomes" id="UP000006906">
    <property type="component" value="Chromosome 16"/>
</dbReference>
<feature type="compositionally biased region" description="Low complexity" evidence="1">
    <location>
        <begin position="721"/>
        <end position="738"/>
    </location>
</feature>
<keyword evidence="3" id="KW-1185">Reference proteome</keyword>
<dbReference type="Gramene" id="PNW72459">
    <property type="protein sequence ID" value="PNW72459"/>
    <property type="gene ID" value="CHLRE_16g682138v5"/>
</dbReference>
<dbReference type="KEGG" id="cre:CHLRE_16g682138v5"/>
<dbReference type="RefSeq" id="XP_042916254.1">
    <property type="nucleotide sequence ID" value="XM_043071454.1"/>
</dbReference>
<feature type="compositionally biased region" description="Low complexity" evidence="1">
    <location>
        <begin position="876"/>
        <end position="890"/>
    </location>
</feature>
<feature type="compositionally biased region" description="Low complexity" evidence="1">
    <location>
        <begin position="300"/>
        <end position="341"/>
    </location>
</feature>
<dbReference type="EMBL" id="CM008977">
    <property type="protein sequence ID" value="PNW72459.1"/>
    <property type="molecule type" value="Genomic_DNA"/>
</dbReference>
<feature type="region of interest" description="Disordered" evidence="1">
    <location>
        <begin position="826"/>
        <end position="1002"/>
    </location>
</feature>
<sequence length="1853" mass="191665">MNGRLTCPDATFRQLSQYLPTPGRVRLSEDPSSRPLVLHALSPDWEDAQHPSGPGATTSCRRSRQDEETRSAFHVQLQRQGNGDWVVHPARLLVAAVLGDSASSGTLELLGRFGKLLLVAGEQEGALGGASQAITASAAAPQRRRRRQETSAAATAPRVHDLQQAQSAPRAGTAGPSARVPRTKPAAPPAGAATSPEAIPIDAAAAGKQPRQKQPEPDVGRGTFPADLLLGAANDATALVACAASCACAPLAAGAASGSDAPSSERALAARSPAAGEQEAQQPRRDSGDVGHVGQAQQPKAVSAARATTASTSSAPSSAAAASTAHHVAAASSGGSAPKSDGSGGGQQQAASAEDTCSTEIGIHAQPHTEDDEDDLLRLDGQCCRAYNKKRLCALYPKWARTPLPGGTRHAYKALLLRVITPPELGFGPELEQTFPAFLHKERRSTGFIHLYLDSLWVVARELDWQGGALFTLDRELHPTTATAAATAAAAAAAGGYGDTTKHPEELVVRVAAAGTGQMDEKTARMVDTRQRAEEERTRRRLAVPRDYVVLRLTSSMLRQRSESLEFTAPAAAASWLGRGARWDVAGDGALLPVRWTESDDTAGGESADLQRTSITLSARHQGVSQQCVLRALHPQLHKAQAVPGDVLVLSPLWRSVAAAALPATATDSIGPSRRCSSSGAVRSGGSSSGNADRAAGHGAVCGNGPATKAAAAVAGGGAATAGVPDGSGATAGPPAAAVHGQQQDQQSPAGLSNHPTVRYVSAVKAHLRRCSEWDAGGVVRAQHDGISSARRRRWLLSWTRTRTATAAACLAPAVTDAESAAGTSAGSAAASSGVTRTTGTPHTAAASSKSAGSPQRTTSASVQRRRLRRSSISVQQQPAPRAPQQPARPTASSPSKAPLHHHPVAAGTAVDPAAAAPPAEAPLSSNEATAEPVGPAAATPAAATPGKESGEVDNQHHAAAAEGSKQQQEQVTTEPRQPLRAVQPQQEVLQPPRAPVSPLASRALSQQLTLSPGRLTPLRLLSPPTSPGSATGVFRAAAAKSSYGSASGAAWRPSAVPRTLARFGAKPASGVPKTPLAAPSTPEPSLAAGAGAVPQPHQAVTTPHQNSAVICALAMTEASVAQAHFKFAAGNSMPVGASGGVSSSEAQAVEPVDEGCKGGSRSSADTPSQQPLPPVFGEPQQYQQQELRRRLLLARRSLHPLQQHAPDTAAVEGPSDAPLQSEAAGRIVSPPLPRPLPLMARRLLLKGWPPATSCVNAGPTAAAAGDSASQAADTFLVAAAQDLVLTTASQQQSSFAFIGDEPLLRCERPAEAQEDPCGLPRVAGSAAAGIDEAGHQLPSPNGVASIHLLHGAKPAGLVLHSSDGVLQQGMAVNGSQLSTAARAEETGPPAAASPPDLPSLQQPEAAAGESHLNQNQTGEDAFTREPEELGQRVQQQRAGGTGDQQVEGQVAAAQQHIAPTERAPEKPCHTLYTLRLKLSQKARLGSAKAAAAERPLGSKRTAVDAGCEEEQPQQKRQRGPTRWDHPLQPLEQQQHQQQSNPLPLMTAVPEPVGSAVQRRPAPSAAVASSLLTAPQLQQVTPQPPQPAVRDVQREPFSPPPSPPPARRHQLSDGGLVECQPAAQHLAAASSWGTLLPLTPSRCDPHSACAAAEPLQAACEHSPAIPCKRLLRALLAELSSKGPEMRRLCSGPAGDVVTERLQWLGMAAVIAAKELSKRGALQPQQLCGGKAVEMRFQNCPLPELLVQVWLPQLGSPAAAADVDWTQASALAACGQIVGAIKKASQQGDSAALARWFQALVVGDFNKICLDLLEEESGRNDSTRGAARLVWASLLPEAMGPRYYCHVQILEAHS</sequence>
<feature type="region of interest" description="Disordered" evidence="1">
    <location>
        <begin position="43"/>
        <end position="67"/>
    </location>
</feature>
<accession>A0A2K3CW02</accession>
<feature type="compositionally biased region" description="Low complexity" evidence="1">
    <location>
        <begin position="826"/>
        <end position="841"/>
    </location>
</feature>
<dbReference type="OrthoDB" id="10689696at2759"/>
<feature type="compositionally biased region" description="Polar residues" evidence="1">
    <location>
        <begin position="1161"/>
        <end position="1170"/>
    </location>
</feature>
<feature type="region of interest" description="Disordered" evidence="1">
    <location>
        <begin position="1578"/>
        <end position="1612"/>
    </location>
</feature>
<feature type="compositionally biased region" description="Low complexity" evidence="1">
    <location>
        <begin position="130"/>
        <end position="141"/>
    </location>
</feature>
<dbReference type="GeneID" id="5724482"/>
<feature type="region of interest" description="Disordered" evidence="1">
    <location>
        <begin position="127"/>
        <end position="195"/>
    </location>
</feature>
<evidence type="ECO:0000256" key="1">
    <source>
        <dbReference type="SAM" id="MobiDB-lite"/>
    </source>
</evidence>
<feature type="compositionally biased region" description="Basic and acidic residues" evidence="1">
    <location>
        <begin position="1422"/>
        <end position="1431"/>
    </location>
</feature>
<feature type="region of interest" description="Disordered" evidence="1">
    <location>
        <begin position="1489"/>
        <end position="1527"/>
    </location>
</feature>
<gene>
    <name evidence="2" type="ORF">CHLRE_16g682138v5</name>
</gene>
<feature type="compositionally biased region" description="Low complexity" evidence="1">
    <location>
        <begin position="905"/>
        <end position="947"/>
    </location>
</feature>
<feature type="compositionally biased region" description="Polar residues" evidence="1">
    <location>
        <begin position="965"/>
        <end position="976"/>
    </location>
</feature>
<organism evidence="2 3">
    <name type="scientific">Chlamydomonas reinhardtii</name>
    <name type="common">Chlamydomonas smithii</name>
    <dbReference type="NCBI Taxonomy" id="3055"/>
    <lineage>
        <taxon>Eukaryota</taxon>
        <taxon>Viridiplantae</taxon>
        <taxon>Chlorophyta</taxon>
        <taxon>core chlorophytes</taxon>
        <taxon>Chlorophyceae</taxon>
        <taxon>CS clade</taxon>
        <taxon>Chlamydomonadales</taxon>
        <taxon>Chlamydomonadaceae</taxon>
        <taxon>Chlamydomonas</taxon>
    </lineage>
</organism>
<dbReference type="InParanoid" id="A0A2K3CW02"/>
<feature type="compositionally biased region" description="Low complexity" evidence="1">
    <location>
        <begin position="253"/>
        <end position="264"/>
    </location>
</feature>
<feature type="region of interest" description="Disordered" evidence="1">
    <location>
        <begin position="718"/>
        <end position="755"/>
    </location>
</feature>
<reference evidence="2 3" key="1">
    <citation type="journal article" date="2007" name="Science">
        <title>The Chlamydomonas genome reveals the evolution of key animal and plant functions.</title>
        <authorList>
            <person name="Merchant S.S."/>
            <person name="Prochnik S.E."/>
            <person name="Vallon O."/>
            <person name="Harris E.H."/>
            <person name="Karpowicz S.J."/>
            <person name="Witman G.B."/>
            <person name="Terry A."/>
            <person name="Salamov A."/>
            <person name="Fritz-Laylin L.K."/>
            <person name="Marechal-Drouard L."/>
            <person name="Marshall W.F."/>
            <person name="Qu L.H."/>
            <person name="Nelson D.R."/>
            <person name="Sanderfoot A.A."/>
            <person name="Spalding M.H."/>
            <person name="Kapitonov V.V."/>
            <person name="Ren Q."/>
            <person name="Ferris P."/>
            <person name="Lindquist E."/>
            <person name="Shapiro H."/>
            <person name="Lucas S.M."/>
            <person name="Grimwood J."/>
            <person name="Schmutz J."/>
            <person name="Cardol P."/>
            <person name="Cerutti H."/>
            <person name="Chanfreau G."/>
            <person name="Chen C.L."/>
            <person name="Cognat V."/>
            <person name="Croft M.T."/>
            <person name="Dent R."/>
            <person name="Dutcher S."/>
            <person name="Fernandez E."/>
            <person name="Fukuzawa H."/>
            <person name="Gonzalez-Ballester D."/>
            <person name="Gonzalez-Halphen D."/>
            <person name="Hallmann A."/>
            <person name="Hanikenne M."/>
            <person name="Hippler M."/>
            <person name="Inwood W."/>
            <person name="Jabbari K."/>
            <person name="Kalanon M."/>
            <person name="Kuras R."/>
            <person name="Lefebvre P.A."/>
            <person name="Lemaire S.D."/>
            <person name="Lobanov A.V."/>
            <person name="Lohr M."/>
            <person name="Manuell A."/>
            <person name="Meier I."/>
            <person name="Mets L."/>
            <person name="Mittag M."/>
            <person name="Mittelmeier T."/>
            <person name="Moroney J.V."/>
            <person name="Moseley J."/>
            <person name="Napoli C."/>
            <person name="Nedelcu A.M."/>
            <person name="Niyogi K."/>
            <person name="Novoselov S.V."/>
            <person name="Paulsen I.T."/>
            <person name="Pazour G."/>
            <person name="Purton S."/>
            <person name="Ral J.P."/>
            <person name="Riano-Pachon D.M."/>
            <person name="Riekhof W."/>
            <person name="Rymarquis L."/>
            <person name="Schroda M."/>
            <person name="Stern D."/>
            <person name="Umen J."/>
            <person name="Willows R."/>
            <person name="Wilson N."/>
            <person name="Zimmer S.L."/>
            <person name="Allmer J."/>
            <person name="Balk J."/>
            <person name="Bisova K."/>
            <person name="Chen C.J."/>
            <person name="Elias M."/>
            <person name="Gendler K."/>
            <person name="Hauser C."/>
            <person name="Lamb M.R."/>
            <person name="Ledford H."/>
            <person name="Long J.C."/>
            <person name="Minagawa J."/>
            <person name="Page M.D."/>
            <person name="Pan J."/>
            <person name="Pootakham W."/>
            <person name="Roje S."/>
            <person name="Rose A."/>
            <person name="Stahlberg E."/>
            <person name="Terauchi A.M."/>
            <person name="Yang P."/>
            <person name="Ball S."/>
            <person name="Bowler C."/>
            <person name="Dieckmann C.L."/>
            <person name="Gladyshev V.N."/>
            <person name="Green P."/>
            <person name="Jorgensen R."/>
            <person name="Mayfield S."/>
            <person name="Mueller-Roeber B."/>
            <person name="Rajamani S."/>
            <person name="Sayre R.T."/>
            <person name="Brokstein P."/>
            <person name="Dubchak I."/>
            <person name="Goodstein D."/>
            <person name="Hornick L."/>
            <person name="Huang Y.W."/>
            <person name="Jhaveri J."/>
            <person name="Luo Y."/>
            <person name="Martinez D."/>
            <person name="Ngau W.C."/>
            <person name="Otillar B."/>
            <person name="Poliakov A."/>
            <person name="Porter A."/>
            <person name="Szajkowski L."/>
            <person name="Werner G."/>
            <person name="Zhou K."/>
            <person name="Grigoriev I.V."/>
            <person name="Rokhsar D.S."/>
            <person name="Grossman A.R."/>
        </authorList>
    </citation>
    <scope>NUCLEOTIDE SEQUENCE [LARGE SCALE GENOMIC DNA]</scope>
    <source>
        <strain evidence="3">CC-503</strain>
    </source>
</reference>
<feature type="region of interest" description="Disordered" evidence="1">
    <location>
        <begin position="253"/>
        <end position="357"/>
    </location>
</feature>
<feature type="compositionally biased region" description="Low complexity" evidence="1">
    <location>
        <begin position="1445"/>
        <end position="1456"/>
    </location>
</feature>
<protein>
    <submittedName>
        <fullName evidence="2">Uncharacterized protein</fullName>
    </submittedName>
</protein>
<feature type="region of interest" description="Disordered" evidence="1">
    <location>
        <begin position="667"/>
        <end position="696"/>
    </location>
</feature>
<dbReference type="ExpressionAtlas" id="A0A2K3CW02">
    <property type="expression patterns" value="baseline"/>
</dbReference>
<evidence type="ECO:0000313" key="2">
    <source>
        <dbReference type="EMBL" id="PNW72459.1"/>
    </source>
</evidence>
<proteinExistence type="predicted"/>
<feature type="region of interest" description="Disordered" evidence="1">
    <location>
        <begin position="1067"/>
        <end position="1101"/>
    </location>
</feature>
<feature type="compositionally biased region" description="Low complexity" evidence="1">
    <location>
        <begin position="667"/>
        <end position="690"/>
    </location>
</feature>
<evidence type="ECO:0000313" key="3">
    <source>
        <dbReference type="Proteomes" id="UP000006906"/>
    </source>
</evidence>
<feature type="compositionally biased region" description="Low complexity" evidence="1">
    <location>
        <begin position="1141"/>
        <end position="1150"/>
    </location>
</feature>
<feature type="region of interest" description="Disordered" evidence="1">
    <location>
        <begin position="1137"/>
        <end position="1187"/>
    </location>
</feature>
<feature type="compositionally biased region" description="Polar residues" evidence="1">
    <location>
        <begin position="846"/>
        <end position="863"/>
    </location>
</feature>